<dbReference type="AlphaFoldDB" id="A0A3M7MC73"/>
<dbReference type="OrthoDB" id="3796310at2759"/>
<reference evidence="2 3" key="1">
    <citation type="journal article" date="2014" name="PLoS ONE">
        <title>De novo Genome Assembly of the Fungal Plant Pathogen Pyrenophora semeniperda.</title>
        <authorList>
            <person name="Soliai M.M."/>
            <person name="Meyer S.E."/>
            <person name="Udall J.A."/>
            <person name="Elzinga D.E."/>
            <person name="Hermansen R.A."/>
            <person name="Bodily P.M."/>
            <person name="Hart A.A."/>
            <person name="Coleman C.E."/>
        </authorList>
    </citation>
    <scope>NUCLEOTIDE SEQUENCE [LARGE SCALE GENOMIC DNA]</scope>
    <source>
        <strain evidence="2 3">CCB06</strain>
        <tissue evidence="2">Mycelium</tissue>
    </source>
</reference>
<evidence type="ECO:0000256" key="1">
    <source>
        <dbReference type="SAM" id="MobiDB-lite"/>
    </source>
</evidence>
<gene>
    <name evidence="2" type="ORF">GMOD_00007053</name>
</gene>
<feature type="region of interest" description="Disordered" evidence="1">
    <location>
        <begin position="1"/>
        <end position="43"/>
    </location>
</feature>
<sequence length="289" mass="32964">MPTFSLGPRLGRIQISRLPPSRTSRPKKHQNLPPTPPPEYAGSVEIDTKYHAPSQAPEYAGSVETDTKYHAPPQAQPPQCNIEQVRRFLIEIVAITFGANFDELNAALYNIPPPSDTNTILCDSERADLLAQSNLVRKVHGCFLRDEQTRIHRRDEKKLCATIIQPVETLVKGYVVCKFSLDVIGWYGEQVRLSSGTRWTSTIIGWWKTNPFPYEDEKKQVEESMESFLLFIICIAPNDKVHSVLREAWDDSRRRCGMGKLEQAKYLWPTRPKYSAMGNSLLKMMRSES</sequence>
<accession>A0A3M7MC73</accession>
<dbReference type="EMBL" id="KE747829">
    <property type="protein sequence ID" value="RMZ72062.1"/>
    <property type="molecule type" value="Genomic_DNA"/>
</dbReference>
<organism evidence="2 3">
    <name type="scientific">Pyrenophora seminiperda CCB06</name>
    <dbReference type="NCBI Taxonomy" id="1302712"/>
    <lineage>
        <taxon>Eukaryota</taxon>
        <taxon>Fungi</taxon>
        <taxon>Dikarya</taxon>
        <taxon>Ascomycota</taxon>
        <taxon>Pezizomycotina</taxon>
        <taxon>Dothideomycetes</taxon>
        <taxon>Pleosporomycetidae</taxon>
        <taxon>Pleosporales</taxon>
        <taxon>Pleosporineae</taxon>
        <taxon>Pleosporaceae</taxon>
        <taxon>Pyrenophora</taxon>
    </lineage>
</organism>
<name>A0A3M7MC73_9PLEO</name>
<keyword evidence="3" id="KW-1185">Reference proteome</keyword>
<dbReference type="Proteomes" id="UP000265663">
    <property type="component" value="Unassembled WGS sequence"/>
</dbReference>
<evidence type="ECO:0000313" key="2">
    <source>
        <dbReference type="EMBL" id="RMZ72062.1"/>
    </source>
</evidence>
<protein>
    <submittedName>
        <fullName evidence="2">Uncharacterized protein</fullName>
    </submittedName>
</protein>
<evidence type="ECO:0000313" key="3">
    <source>
        <dbReference type="Proteomes" id="UP000265663"/>
    </source>
</evidence>
<proteinExistence type="predicted"/>